<evidence type="ECO:0000256" key="9">
    <source>
        <dbReference type="ARBA" id="ARBA00022989"/>
    </source>
</evidence>
<sequence>MQKTNTKDMTSGNPAKLLLFFAVPLMLGNLFQQMYTMVDTIIVGKGVGVEALASLGAADWLNWLFLGLVTGLTQGFSIQMAQLYGAGQKERLKQTIGNAVFLTAAAAVLFVLVGQAGLRFFLDLMHTPENIYAGAEIYLRIMFGGIPVILAYNLSAAMLRALGDGKTPLYAMILAACINVVLDLLFVMVFHWGIPGAAAATVIAQVFSFVYCFVSIRKIEAFRIRREDLRLQSATVSRLLMLGMPVMFQNIIISVGGMVLQSVINEFGFIFVAGFTATNKLYGLLEMAAISFGYAVTTYTGQNLGAGRLDRIRTGMRSAMIMAAVTSVLVSAVMLIFGRSILQLFVSGDPDQIDEVVRIAYHYLSVMSYFLVILYALHVYRCALQGLGDTVVPMVSGVAEFVMRVSAVLLLPMAIGRNGVFYAEILAWTGAALILITAYYVKMHRMVRRQRQES</sequence>
<keyword evidence="10" id="KW-0406">Ion transport</keyword>
<feature type="transmembrane region" description="Helical" evidence="13">
    <location>
        <begin position="320"/>
        <end position="341"/>
    </location>
</feature>
<evidence type="ECO:0000313" key="15">
    <source>
        <dbReference type="Proteomes" id="UP000823849"/>
    </source>
</evidence>
<dbReference type="InterPro" id="IPR050222">
    <property type="entry name" value="MATE_MdtK"/>
</dbReference>
<dbReference type="InterPro" id="IPR002528">
    <property type="entry name" value="MATE_fam"/>
</dbReference>
<feature type="transmembrane region" description="Helical" evidence="13">
    <location>
        <begin position="196"/>
        <end position="216"/>
    </location>
</feature>
<feature type="transmembrane region" description="Helical" evidence="13">
    <location>
        <begin position="361"/>
        <end position="380"/>
    </location>
</feature>
<dbReference type="PANTHER" id="PTHR43298:SF2">
    <property type="entry name" value="FMN_FAD EXPORTER YEEO-RELATED"/>
    <property type="match status" value="1"/>
</dbReference>
<dbReference type="EMBL" id="DWWU01000036">
    <property type="protein sequence ID" value="HJC15858.1"/>
    <property type="molecule type" value="Genomic_DNA"/>
</dbReference>
<dbReference type="GO" id="GO:0006811">
    <property type="term" value="P:monoatomic ion transport"/>
    <property type="evidence" value="ECO:0007669"/>
    <property type="project" value="UniProtKB-KW"/>
</dbReference>
<evidence type="ECO:0000256" key="11">
    <source>
        <dbReference type="ARBA" id="ARBA00023136"/>
    </source>
</evidence>
<feature type="transmembrane region" description="Helical" evidence="13">
    <location>
        <begin position="96"/>
        <end position="117"/>
    </location>
</feature>
<dbReference type="PANTHER" id="PTHR43298">
    <property type="entry name" value="MULTIDRUG RESISTANCE PROTEIN NORM-RELATED"/>
    <property type="match status" value="1"/>
</dbReference>
<reference evidence="14" key="2">
    <citation type="submission" date="2021-04" db="EMBL/GenBank/DDBJ databases">
        <authorList>
            <person name="Gilroy R."/>
        </authorList>
    </citation>
    <scope>NUCLEOTIDE SEQUENCE</scope>
    <source>
        <strain evidence="14">CHK185-5351</strain>
    </source>
</reference>
<proteinExistence type="inferred from homology"/>
<evidence type="ECO:0000256" key="8">
    <source>
        <dbReference type="ARBA" id="ARBA00022692"/>
    </source>
</evidence>
<dbReference type="InterPro" id="IPR048279">
    <property type="entry name" value="MdtK-like"/>
</dbReference>
<evidence type="ECO:0000313" key="14">
    <source>
        <dbReference type="EMBL" id="HJC15858.1"/>
    </source>
</evidence>
<evidence type="ECO:0000256" key="1">
    <source>
        <dbReference type="ARBA" id="ARBA00003408"/>
    </source>
</evidence>
<dbReference type="CDD" id="cd13138">
    <property type="entry name" value="MATE_yoeA_like"/>
    <property type="match status" value="1"/>
</dbReference>
<keyword evidence="6" id="KW-0050">Antiport</keyword>
<keyword evidence="9 13" id="KW-1133">Transmembrane helix</keyword>
<dbReference type="NCBIfam" id="TIGR00797">
    <property type="entry name" value="matE"/>
    <property type="match status" value="1"/>
</dbReference>
<dbReference type="PIRSF" id="PIRSF006603">
    <property type="entry name" value="DinF"/>
    <property type="match status" value="1"/>
</dbReference>
<feature type="transmembrane region" description="Helical" evidence="13">
    <location>
        <begin position="169"/>
        <end position="190"/>
    </location>
</feature>
<dbReference type="Pfam" id="PF01554">
    <property type="entry name" value="MatE"/>
    <property type="match status" value="2"/>
</dbReference>
<dbReference type="Proteomes" id="UP000823849">
    <property type="component" value="Unassembled WGS sequence"/>
</dbReference>
<comment type="function">
    <text evidence="1">Multidrug efflux pump.</text>
</comment>
<name>A0A9D2NC57_9FIRM</name>
<feature type="transmembrane region" description="Helical" evidence="13">
    <location>
        <begin position="281"/>
        <end position="299"/>
    </location>
</feature>
<evidence type="ECO:0000256" key="4">
    <source>
        <dbReference type="ARBA" id="ARBA00020268"/>
    </source>
</evidence>
<keyword evidence="7" id="KW-1003">Cell membrane</keyword>
<evidence type="ECO:0000256" key="2">
    <source>
        <dbReference type="ARBA" id="ARBA00004651"/>
    </source>
</evidence>
<evidence type="ECO:0000256" key="6">
    <source>
        <dbReference type="ARBA" id="ARBA00022449"/>
    </source>
</evidence>
<accession>A0A9D2NC57</accession>
<evidence type="ECO:0000256" key="5">
    <source>
        <dbReference type="ARBA" id="ARBA00022448"/>
    </source>
</evidence>
<dbReference type="GO" id="GO:0005886">
    <property type="term" value="C:plasma membrane"/>
    <property type="evidence" value="ECO:0007669"/>
    <property type="project" value="UniProtKB-SubCell"/>
</dbReference>
<evidence type="ECO:0000256" key="3">
    <source>
        <dbReference type="ARBA" id="ARBA00010199"/>
    </source>
</evidence>
<keyword evidence="5" id="KW-0813">Transport</keyword>
<feature type="transmembrane region" description="Helical" evidence="13">
    <location>
        <begin position="60"/>
        <end position="84"/>
    </location>
</feature>
<feature type="transmembrane region" description="Helical" evidence="13">
    <location>
        <begin position="421"/>
        <end position="441"/>
    </location>
</feature>
<comment type="caution">
    <text evidence="14">The sequence shown here is derived from an EMBL/GenBank/DDBJ whole genome shotgun (WGS) entry which is preliminary data.</text>
</comment>
<evidence type="ECO:0000256" key="7">
    <source>
        <dbReference type="ARBA" id="ARBA00022475"/>
    </source>
</evidence>
<keyword evidence="8 13" id="KW-0812">Transmembrane</keyword>
<evidence type="ECO:0000256" key="10">
    <source>
        <dbReference type="ARBA" id="ARBA00023065"/>
    </source>
</evidence>
<evidence type="ECO:0000256" key="13">
    <source>
        <dbReference type="SAM" id="Phobius"/>
    </source>
</evidence>
<evidence type="ECO:0000256" key="12">
    <source>
        <dbReference type="ARBA" id="ARBA00031636"/>
    </source>
</evidence>
<feature type="transmembrane region" description="Helical" evidence="13">
    <location>
        <begin position="137"/>
        <end position="157"/>
    </location>
</feature>
<keyword evidence="11 13" id="KW-0472">Membrane</keyword>
<comment type="similarity">
    <text evidence="3">Belongs to the multi antimicrobial extrusion (MATE) (TC 2.A.66.1) family.</text>
</comment>
<protein>
    <recommendedName>
        <fullName evidence="4">Probable multidrug resistance protein NorM</fullName>
    </recommendedName>
    <alternativeName>
        <fullName evidence="12">Multidrug-efflux transporter</fullName>
    </alternativeName>
</protein>
<reference evidence="14" key="1">
    <citation type="journal article" date="2021" name="PeerJ">
        <title>Extensive microbial diversity within the chicken gut microbiome revealed by metagenomics and culture.</title>
        <authorList>
            <person name="Gilroy R."/>
            <person name="Ravi A."/>
            <person name="Getino M."/>
            <person name="Pursley I."/>
            <person name="Horton D.L."/>
            <person name="Alikhan N.F."/>
            <person name="Baker D."/>
            <person name="Gharbi K."/>
            <person name="Hall N."/>
            <person name="Watson M."/>
            <person name="Adriaenssens E.M."/>
            <person name="Foster-Nyarko E."/>
            <person name="Jarju S."/>
            <person name="Secka A."/>
            <person name="Antonio M."/>
            <person name="Oren A."/>
            <person name="Chaudhuri R.R."/>
            <person name="La Ragione R."/>
            <person name="Hildebrand F."/>
            <person name="Pallen M.J."/>
        </authorList>
    </citation>
    <scope>NUCLEOTIDE SEQUENCE</scope>
    <source>
        <strain evidence="14">CHK185-5351</strain>
    </source>
</reference>
<dbReference type="AlphaFoldDB" id="A0A9D2NC57"/>
<dbReference type="GO" id="GO:0015297">
    <property type="term" value="F:antiporter activity"/>
    <property type="evidence" value="ECO:0007669"/>
    <property type="project" value="UniProtKB-KW"/>
</dbReference>
<organism evidence="14 15">
    <name type="scientific">Candidatus Fusicatenibacter intestinigallinarum</name>
    <dbReference type="NCBI Taxonomy" id="2838598"/>
    <lineage>
        <taxon>Bacteria</taxon>
        <taxon>Bacillati</taxon>
        <taxon>Bacillota</taxon>
        <taxon>Clostridia</taxon>
        <taxon>Lachnospirales</taxon>
        <taxon>Lachnospiraceae</taxon>
        <taxon>Fusicatenibacter</taxon>
    </lineage>
</organism>
<dbReference type="GO" id="GO:0042910">
    <property type="term" value="F:xenobiotic transmembrane transporter activity"/>
    <property type="evidence" value="ECO:0007669"/>
    <property type="project" value="InterPro"/>
</dbReference>
<feature type="transmembrane region" description="Helical" evidence="13">
    <location>
        <begin position="392"/>
        <end position="415"/>
    </location>
</feature>
<gene>
    <name evidence="14" type="ORF">H9705_08555</name>
</gene>
<comment type="subcellular location">
    <subcellularLocation>
        <location evidence="2">Cell membrane</location>
        <topology evidence="2">Multi-pass membrane protein</topology>
    </subcellularLocation>
</comment>